<keyword evidence="1" id="KW-0812">Transmembrane</keyword>
<sequence>MTGSVFLIITSAALSFLIIMLFSINMIIMTKFGKSMTFQDKIELFSVPLAADNYRSPNYEKIKQYKETEKILNMTVYHQKEESELLPIIESSLTEAKRINDRLFEKNEDREINLILHNSKEDLKTYTSLVDTLGYYDDTNAVIGIAVKDYKRILTRWDAAYAYFHSTIMHEYTHYRLQTYIKANNLYVYRIPLWFHEGVSEYVGMKGLTYPYYSFEQVPLKKLASHEQWETYRTGAYDIYAQSYFAINYLVEQYGEDIIPKIIRYTAQANDFNQGFKKATGLSVNELDALYMESKRRPLD</sequence>
<reference evidence="3 4" key="1">
    <citation type="submission" date="2023-03" db="EMBL/GenBank/DDBJ databases">
        <title>Bacillus Genome Sequencing.</title>
        <authorList>
            <person name="Dunlap C."/>
        </authorList>
    </citation>
    <scope>NUCLEOTIDE SEQUENCE [LARGE SCALE GENOMIC DNA]</scope>
    <source>
        <strain evidence="3 4">NRS-1717</strain>
    </source>
</reference>
<dbReference type="Pfam" id="PF13485">
    <property type="entry name" value="Peptidase_MA_2"/>
    <property type="match status" value="1"/>
</dbReference>
<protein>
    <recommendedName>
        <fullName evidence="2">Peptidase MA-like domain-containing protein</fullName>
    </recommendedName>
</protein>
<keyword evidence="1" id="KW-1133">Transmembrane helix</keyword>
<evidence type="ECO:0000313" key="3">
    <source>
        <dbReference type="EMBL" id="MED4400470.1"/>
    </source>
</evidence>
<dbReference type="RefSeq" id="WP_156483623.1">
    <property type="nucleotide sequence ID" value="NZ_JARTFQ010000008.1"/>
</dbReference>
<feature type="transmembrane region" description="Helical" evidence="1">
    <location>
        <begin position="6"/>
        <end position="28"/>
    </location>
</feature>
<dbReference type="InterPro" id="IPR039568">
    <property type="entry name" value="Peptidase_MA-like_dom"/>
</dbReference>
<gene>
    <name evidence="3" type="ORF">P9271_03815</name>
</gene>
<organism evidence="3 4">
    <name type="scientific">Metabacillus fastidiosus</name>
    <dbReference type="NCBI Taxonomy" id="1458"/>
    <lineage>
        <taxon>Bacteria</taxon>
        <taxon>Bacillati</taxon>
        <taxon>Bacillota</taxon>
        <taxon>Bacilli</taxon>
        <taxon>Bacillales</taxon>
        <taxon>Bacillaceae</taxon>
        <taxon>Metabacillus</taxon>
    </lineage>
</organism>
<evidence type="ECO:0000259" key="2">
    <source>
        <dbReference type="Pfam" id="PF13485"/>
    </source>
</evidence>
<name>A0ABU6NTJ4_9BACI</name>
<evidence type="ECO:0000313" key="4">
    <source>
        <dbReference type="Proteomes" id="UP001342826"/>
    </source>
</evidence>
<dbReference type="EMBL" id="JARTFS010000003">
    <property type="protein sequence ID" value="MED4400470.1"/>
    <property type="molecule type" value="Genomic_DNA"/>
</dbReference>
<accession>A0ABU6NTJ4</accession>
<evidence type="ECO:0000256" key="1">
    <source>
        <dbReference type="SAM" id="Phobius"/>
    </source>
</evidence>
<keyword evidence="1" id="KW-0472">Membrane</keyword>
<proteinExistence type="predicted"/>
<dbReference type="GeneID" id="301141427"/>
<dbReference type="Proteomes" id="UP001342826">
    <property type="component" value="Unassembled WGS sequence"/>
</dbReference>
<comment type="caution">
    <text evidence="3">The sequence shown here is derived from an EMBL/GenBank/DDBJ whole genome shotgun (WGS) entry which is preliminary data.</text>
</comment>
<feature type="domain" description="Peptidase MA-like" evidence="2">
    <location>
        <begin position="143"/>
        <end position="291"/>
    </location>
</feature>
<keyword evidence="4" id="KW-1185">Reference proteome</keyword>